<sequence length="166" mass="19327">SSLSEIRNLRLVSKPFQRICNDPNILQSLSLHEIPLFPCYENKRNRGLKHIAKAADKGNQEAQYIYGLILICLGGETKEKGFKVLSSLRKPLMSNDMWWCGEPMMRHLKRSYVRENCSCDGRTDMFFVKNCGRDRYGEDNDMTTSSACEICLWHHEVQLFFDKIEK</sequence>
<feature type="domain" description="At2g35280-like TPR" evidence="1">
    <location>
        <begin position="41"/>
        <end position="91"/>
    </location>
</feature>
<organism evidence="2 3">
    <name type="scientific">Capsella rubella</name>
    <dbReference type="NCBI Taxonomy" id="81985"/>
    <lineage>
        <taxon>Eukaryota</taxon>
        <taxon>Viridiplantae</taxon>
        <taxon>Streptophyta</taxon>
        <taxon>Embryophyta</taxon>
        <taxon>Tracheophyta</taxon>
        <taxon>Spermatophyta</taxon>
        <taxon>Magnoliopsida</taxon>
        <taxon>eudicotyledons</taxon>
        <taxon>Gunneridae</taxon>
        <taxon>Pentapetalae</taxon>
        <taxon>rosids</taxon>
        <taxon>malvids</taxon>
        <taxon>Brassicales</taxon>
        <taxon>Brassicaceae</taxon>
        <taxon>Camelineae</taxon>
        <taxon>Capsella</taxon>
    </lineage>
</organism>
<dbReference type="Pfam" id="PF23310">
    <property type="entry name" value="TPR_27"/>
    <property type="match status" value="1"/>
</dbReference>
<keyword evidence="3" id="KW-1185">Reference proteome</keyword>
<accession>R0I7R1</accession>
<protein>
    <recommendedName>
        <fullName evidence="1">At2g35280-like TPR domain-containing protein</fullName>
    </recommendedName>
</protein>
<gene>
    <name evidence="2" type="ORF">CARUB_v10021634mg</name>
</gene>
<dbReference type="PANTHER" id="PTHR33784">
    <property type="entry name" value="OS05G0482100 PROTEIN"/>
    <property type="match status" value="1"/>
</dbReference>
<evidence type="ECO:0000259" key="1">
    <source>
        <dbReference type="Pfam" id="PF23310"/>
    </source>
</evidence>
<evidence type="ECO:0000313" key="2">
    <source>
        <dbReference type="EMBL" id="EOA34125.1"/>
    </source>
</evidence>
<name>R0I7R1_9BRAS</name>
<feature type="non-terminal residue" evidence="2">
    <location>
        <position position="1"/>
    </location>
</feature>
<proteinExistence type="predicted"/>
<dbReference type="eggNOG" id="KOG0851">
    <property type="taxonomic scope" value="Eukaryota"/>
</dbReference>
<dbReference type="AlphaFoldDB" id="R0I7R1"/>
<evidence type="ECO:0000313" key="3">
    <source>
        <dbReference type="Proteomes" id="UP000029121"/>
    </source>
</evidence>
<dbReference type="STRING" id="81985.R0I7R1"/>
<dbReference type="EMBL" id="KB870806">
    <property type="protein sequence ID" value="EOA34125.1"/>
    <property type="molecule type" value="Genomic_DNA"/>
</dbReference>
<dbReference type="Proteomes" id="UP000029121">
    <property type="component" value="Unassembled WGS sequence"/>
</dbReference>
<reference evidence="3" key="1">
    <citation type="journal article" date="2013" name="Nat. Genet.">
        <title>The Capsella rubella genome and the genomic consequences of rapid mating system evolution.</title>
        <authorList>
            <person name="Slotte T."/>
            <person name="Hazzouri K.M."/>
            <person name="Agren J.A."/>
            <person name="Koenig D."/>
            <person name="Maumus F."/>
            <person name="Guo Y.L."/>
            <person name="Steige K."/>
            <person name="Platts A.E."/>
            <person name="Escobar J.S."/>
            <person name="Newman L.K."/>
            <person name="Wang W."/>
            <person name="Mandakova T."/>
            <person name="Vello E."/>
            <person name="Smith L.M."/>
            <person name="Henz S.R."/>
            <person name="Steffen J."/>
            <person name="Takuno S."/>
            <person name="Brandvain Y."/>
            <person name="Coop G."/>
            <person name="Andolfatto P."/>
            <person name="Hu T.T."/>
            <person name="Blanchette M."/>
            <person name="Clark R.M."/>
            <person name="Quesneville H."/>
            <person name="Nordborg M."/>
            <person name="Gaut B.S."/>
            <person name="Lysak M.A."/>
            <person name="Jenkins J."/>
            <person name="Grimwood J."/>
            <person name="Chapman J."/>
            <person name="Prochnik S."/>
            <person name="Shu S."/>
            <person name="Rokhsar D."/>
            <person name="Schmutz J."/>
            <person name="Weigel D."/>
            <person name="Wright S.I."/>
        </authorList>
    </citation>
    <scope>NUCLEOTIDE SEQUENCE [LARGE SCALE GENOMIC DNA]</scope>
    <source>
        <strain evidence="3">cv. Monte Gargano</strain>
    </source>
</reference>
<dbReference type="InterPro" id="IPR040338">
    <property type="entry name" value="At1g67623-like"/>
</dbReference>
<dbReference type="InterPro" id="IPR057136">
    <property type="entry name" value="At2g35280_TPR_dom"/>
</dbReference>
<dbReference type="PANTHER" id="PTHR33784:SF10">
    <property type="entry name" value="F-BOX PROTEIN"/>
    <property type="match status" value="1"/>
</dbReference>